<reference evidence="3 5" key="2">
    <citation type="submission" date="2024-07" db="EMBL/GenBank/DDBJ databases">
        <authorList>
            <person name="Akdeniz Z."/>
        </authorList>
    </citation>
    <scope>NUCLEOTIDE SEQUENCE [LARGE SCALE GENOMIC DNA]</scope>
</reference>
<keyword evidence="5" id="KW-1185">Reference proteome</keyword>
<accession>A0AA86U4J9</accession>
<dbReference type="EMBL" id="CAXDID020000110">
    <property type="protein sequence ID" value="CAL6029537.1"/>
    <property type="molecule type" value="Genomic_DNA"/>
</dbReference>
<evidence type="ECO:0000313" key="4">
    <source>
        <dbReference type="EMBL" id="CAL6066580.1"/>
    </source>
</evidence>
<dbReference type="Proteomes" id="UP001642409">
    <property type="component" value="Unassembled WGS sequence"/>
</dbReference>
<evidence type="ECO:0000313" key="5">
    <source>
        <dbReference type="Proteomes" id="UP001642409"/>
    </source>
</evidence>
<evidence type="ECO:0000313" key="1">
    <source>
        <dbReference type="EMBL" id="CAI9937647.1"/>
    </source>
</evidence>
<evidence type="ECO:0000313" key="2">
    <source>
        <dbReference type="EMBL" id="CAI9944531.1"/>
    </source>
</evidence>
<name>A0AA86U4J9_9EUKA</name>
<reference evidence="1" key="1">
    <citation type="submission" date="2023-06" db="EMBL/GenBank/DDBJ databases">
        <authorList>
            <person name="Kurt Z."/>
        </authorList>
    </citation>
    <scope>NUCLEOTIDE SEQUENCE</scope>
</reference>
<dbReference type="EMBL" id="CATOUU010000728">
    <property type="protein sequence ID" value="CAI9944531.1"/>
    <property type="molecule type" value="Genomic_DNA"/>
</dbReference>
<protein>
    <submittedName>
        <fullName evidence="3">Hypothetical_protein</fullName>
    </submittedName>
</protein>
<comment type="caution">
    <text evidence="1">The sequence shown here is derived from an EMBL/GenBank/DDBJ whole genome shotgun (WGS) entry which is preliminary data.</text>
</comment>
<organism evidence="1">
    <name type="scientific">Hexamita inflata</name>
    <dbReference type="NCBI Taxonomy" id="28002"/>
    <lineage>
        <taxon>Eukaryota</taxon>
        <taxon>Metamonada</taxon>
        <taxon>Diplomonadida</taxon>
        <taxon>Hexamitidae</taxon>
        <taxon>Hexamitinae</taxon>
        <taxon>Hexamita</taxon>
    </lineage>
</organism>
<dbReference type="EMBL" id="CATOUU010000647">
    <property type="protein sequence ID" value="CAI9937647.1"/>
    <property type="molecule type" value="Genomic_DNA"/>
</dbReference>
<dbReference type="AlphaFoldDB" id="A0AA86U4J9"/>
<sequence>MAQVTPSAQISIQNIGDFREQLQNASTHLNKYFYMDPPKISVQMMKQSKFDMFRPDVDNRDDNQIALENANKIARVEDRNLDADREAGMTDWTIADPPDKRTINDGDDLEFDLNIERAPIENHDLTAKQFSGLLKQLPNTSHLNADQFAQFADEIMKRSAFVFETLINTFYNKIDEHRSCIKVFSKVLTYPKTKVYLKFAPRNIFDSLPNLQPKEKFESEEKYNQERRRVLTQMAEDIADNISCKVTFGSPSFGPIYGLTFESASEFQSLSGEYVPPAIASVRAQLEENLEIVLVSVQEVPAFWMASDSQDIISAHCSFVERSKLLIARHDKVAAEAVRNQNPNVDLASYLPPIKDTLDSTQINIVSPHILTIDPDSVIQGDRMNKGISIDKMYSAEKGFNDGGLLWDTGLINASEVNKNDETFELISTIKEQGAFMKLGEGQIISNMSTEPQYRFHRPSRTTLVLPKITFSFRSMQDTFIFGQCNIVPHFEAVKTNSHHKMFMGGLCYTRTKDAATGGDAEAAPVKMIFPGRIFSHLLVKIDKCKGVFKLGFQIKNENFRLDFMKGEVERPADRKYKGLEGEIIQQRSIRSGDQLCFHYFMRGRKQLKPYLLVKLIRNDAAMDIAWLEVPEEQCNFVIWLGDQNDSISIIKARLNAINPRDMLLPDNQ</sequence>
<evidence type="ECO:0000313" key="3">
    <source>
        <dbReference type="EMBL" id="CAL6029537.1"/>
    </source>
</evidence>
<proteinExistence type="predicted"/>
<gene>
    <name evidence="1" type="ORF">HINF_LOCUS25292</name>
    <name evidence="2" type="ORF">HINF_LOCUS32176</name>
    <name evidence="3" type="ORF">HINF_LOCUS32414</name>
    <name evidence="4" type="ORF">HINF_LOCUS52491</name>
</gene>
<dbReference type="EMBL" id="CAXDID020000262">
    <property type="protein sequence ID" value="CAL6066580.1"/>
    <property type="molecule type" value="Genomic_DNA"/>
</dbReference>